<feature type="region of interest" description="Disordered" evidence="1">
    <location>
        <begin position="44"/>
        <end position="69"/>
    </location>
</feature>
<dbReference type="Proteomes" id="UP001164746">
    <property type="component" value="Chromosome 9"/>
</dbReference>
<proteinExistence type="predicted"/>
<keyword evidence="3" id="KW-1185">Reference proteome</keyword>
<dbReference type="EMBL" id="CP111020">
    <property type="protein sequence ID" value="WAR14634.1"/>
    <property type="molecule type" value="Genomic_DNA"/>
</dbReference>
<evidence type="ECO:0000313" key="3">
    <source>
        <dbReference type="Proteomes" id="UP001164746"/>
    </source>
</evidence>
<protein>
    <submittedName>
        <fullName evidence="2">Uncharacterized protein</fullName>
    </submittedName>
</protein>
<evidence type="ECO:0000313" key="2">
    <source>
        <dbReference type="EMBL" id="WAR14634.1"/>
    </source>
</evidence>
<accession>A0ABY7F086</accession>
<evidence type="ECO:0000256" key="1">
    <source>
        <dbReference type="SAM" id="MobiDB-lite"/>
    </source>
</evidence>
<reference evidence="2" key="1">
    <citation type="submission" date="2022-11" db="EMBL/GenBank/DDBJ databases">
        <title>Centuries of genome instability and evolution in soft-shell clam transmissible cancer (bioRxiv).</title>
        <authorList>
            <person name="Hart S.F.M."/>
            <person name="Yonemitsu M.A."/>
            <person name="Giersch R.M."/>
            <person name="Beal B.F."/>
            <person name="Arriagada G."/>
            <person name="Davis B.W."/>
            <person name="Ostrander E.A."/>
            <person name="Goff S.P."/>
            <person name="Metzger M.J."/>
        </authorList>
    </citation>
    <scope>NUCLEOTIDE SEQUENCE</scope>
    <source>
        <strain evidence="2">MELC-2E11</strain>
        <tissue evidence="2">Siphon/mantle</tissue>
    </source>
</reference>
<organism evidence="2 3">
    <name type="scientific">Mya arenaria</name>
    <name type="common">Soft-shell clam</name>
    <dbReference type="NCBI Taxonomy" id="6604"/>
    <lineage>
        <taxon>Eukaryota</taxon>
        <taxon>Metazoa</taxon>
        <taxon>Spiralia</taxon>
        <taxon>Lophotrochozoa</taxon>
        <taxon>Mollusca</taxon>
        <taxon>Bivalvia</taxon>
        <taxon>Autobranchia</taxon>
        <taxon>Heteroconchia</taxon>
        <taxon>Euheterodonta</taxon>
        <taxon>Imparidentia</taxon>
        <taxon>Neoheterodontei</taxon>
        <taxon>Myida</taxon>
        <taxon>Myoidea</taxon>
        <taxon>Myidae</taxon>
        <taxon>Mya</taxon>
    </lineage>
</organism>
<gene>
    <name evidence="2" type="ORF">MAR_004739</name>
</gene>
<name>A0ABY7F086_MYAAR</name>
<sequence length="69" mass="7738">MTSSEDVRRPRRTLTTLTAISVSGRLFFAKMEQYIQDATWRTSPTALQSAPRGPPWSRPCLKVTGSSRP</sequence>